<evidence type="ECO:0000313" key="3">
    <source>
        <dbReference type="EnsemblProtists" id="EOD31122"/>
    </source>
</evidence>
<reference evidence="4" key="1">
    <citation type="journal article" date="2013" name="Nature">
        <title>Pan genome of the phytoplankton Emiliania underpins its global distribution.</title>
        <authorList>
            <person name="Read B.A."/>
            <person name="Kegel J."/>
            <person name="Klute M.J."/>
            <person name="Kuo A."/>
            <person name="Lefebvre S.C."/>
            <person name="Maumus F."/>
            <person name="Mayer C."/>
            <person name="Miller J."/>
            <person name="Monier A."/>
            <person name="Salamov A."/>
            <person name="Young J."/>
            <person name="Aguilar M."/>
            <person name="Claverie J.M."/>
            <person name="Frickenhaus S."/>
            <person name="Gonzalez K."/>
            <person name="Herman E.K."/>
            <person name="Lin Y.C."/>
            <person name="Napier J."/>
            <person name="Ogata H."/>
            <person name="Sarno A.F."/>
            <person name="Shmutz J."/>
            <person name="Schroeder D."/>
            <person name="de Vargas C."/>
            <person name="Verret F."/>
            <person name="von Dassow P."/>
            <person name="Valentin K."/>
            <person name="Van de Peer Y."/>
            <person name="Wheeler G."/>
            <person name="Dacks J.B."/>
            <person name="Delwiche C.F."/>
            <person name="Dyhrman S.T."/>
            <person name="Glockner G."/>
            <person name="John U."/>
            <person name="Richards T."/>
            <person name="Worden A.Z."/>
            <person name="Zhang X."/>
            <person name="Grigoriev I.V."/>
            <person name="Allen A.E."/>
            <person name="Bidle K."/>
            <person name="Borodovsky M."/>
            <person name="Bowler C."/>
            <person name="Brownlee C."/>
            <person name="Cock J.M."/>
            <person name="Elias M."/>
            <person name="Gladyshev V.N."/>
            <person name="Groth M."/>
            <person name="Guda C."/>
            <person name="Hadaegh A."/>
            <person name="Iglesias-Rodriguez M.D."/>
            <person name="Jenkins J."/>
            <person name="Jones B.M."/>
            <person name="Lawson T."/>
            <person name="Leese F."/>
            <person name="Lindquist E."/>
            <person name="Lobanov A."/>
            <person name="Lomsadze A."/>
            <person name="Malik S.B."/>
            <person name="Marsh M.E."/>
            <person name="Mackinder L."/>
            <person name="Mock T."/>
            <person name="Mueller-Roeber B."/>
            <person name="Pagarete A."/>
            <person name="Parker M."/>
            <person name="Probert I."/>
            <person name="Quesneville H."/>
            <person name="Raines C."/>
            <person name="Rensing S.A."/>
            <person name="Riano-Pachon D.M."/>
            <person name="Richier S."/>
            <person name="Rokitta S."/>
            <person name="Shiraiwa Y."/>
            <person name="Soanes D.M."/>
            <person name="van der Giezen M."/>
            <person name="Wahlund T.M."/>
            <person name="Williams B."/>
            <person name="Wilson W."/>
            <person name="Wolfe G."/>
            <person name="Wurch L.L."/>
        </authorList>
    </citation>
    <scope>NUCLEOTIDE SEQUENCE</scope>
</reference>
<dbReference type="InterPro" id="IPR051130">
    <property type="entry name" value="Mito_struct-func_regulator"/>
</dbReference>
<dbReference type="OMA" id="HERSAPK"/>
<feature type="domain" description="ABC1 atypical kinase-like" evidence="2">
    <location>
        <begin position="413"/>
        <end position="485"/>
    </location>
</feature>
<dbReference type="InterPro" id="IPR011009">
    <property type="entry name" value="Kinase-like_dom_sf"/>
</dbReference>
<evidence type="ECO:0000313" key="4">
    <source>
        <dbReference type="Proteomes" id="UP000013827"/>
    </source>
</evidence>
<dbReference type="KEGG" id="ehx:EMIHUDRAFT_434401"/>
<evidence type="ECO:0000256" key="1">
    <source>
        <dbReference type="SAM" id="MobiDB-lite"/>
    </source>
</evidence>
<dbReference type="RefSeq" id="XP_005783551.1">
    <property type="nucleotide sequence ID" value="XM_005783494.1"/>
</dbReference>
<organism evidence="3 4">
    <name type="scientific">Emiliania huxleyi (strain CCMP1516)</name>
    <dbReference type="NCBI Taxonomy" id="280463"/>
    <lineage>
        <taxon>Eukaryota</taxon>
        <taxon>Haptista</taxon>
        <taxon>Haptophyta</taxon>
        <taxon>Prymnesiophyceae</taxon>
        <taxon>Isochrysidales</taxon>
        <taxon>Noelaerhabdaceae</taxon>
        <taxon>Emiliania</taxon>
    </lineage>
</organism>
<name>A0A0D3K5T7_EMIH1</name>
<dbReference type="CDD" id="cd05121">
    <property type="entry name" value="ABC1_ADCK3-like"/>
    <property type="match status" value="1"/>
</dbReference>
<protein>
    <recommendedName>
        <fullName evidence="2">ABC1 atypical kinase-like domain-containing protein</fullName>
    </recommendedName>
</protein>
<dbReference type="Pfam" id="PF03109">
    <property type="entry name" value="ABC1"/>
    <property type="match status" value="2"/>
</dbReference>
<dbReference type="PANTHER" id="PTHR43173">
    <property type="entry name" value="ABC1 FAMILY PROTEIN"/>
    <property type="match status" value="1"/>
</dbReference>
<dbReference type="SUPFAM" id="SSF56112">
    <property type="entry name" value="Protein kinase-like (PK-like)"/>
    <property type="match status" value="1"/>
</dbReference>
<dbReference type="GeneID" id="17276395"/>
<accession>A0A0D3K5T7</accession>
<dbReference type="STRING" id="2903.R1D848"/>
<proteinExistence type="predicted"/>
<feature type="compositionally biased region" description="Basic and acidic residues" evidence="1">
    <location>
        <begin position="243"/>
        <end position="254"/>
    </location>
</feature>
<dbReference type="AlphaFoldDB" id="A0A0D3K5T7"/>
<dbReference type="InterPro" id="IPR004147">
    <property type="entry name" value="ABC1_dom"/>
</dbReference>
<keyword evidence="4" id="KW-1185">Reference proteome</keyword>
<dbReference type="EnsemblProtists" id="EOD31122">
    <property type="protein sequence ID" value="EOD31122"/>
    <property type="gene ID" value="EMIHUDRAFT_434401"/>
</dbReference>
<dbReference type="eggNOG" id="KOG1235">
    <property type="taxonomic scope" value="Eukaryota"/>
</dbReference>
<dbReference type="PaxDb" id="2903-EOD31122"/>
<dbReference type="Proteomes" id="UP000013827">
    <property type="component" value="Unassembled WGS sequence"/>
</dbReference>
<dbReference type="PANTHER" id="PTHR43173:SF34">
    <property type="entry name" value="ABC1 ATYPICAL KINASE-LIKE DOMAIN-CONTAINING PROTEIN"/>
    <property type="match status" value="1"/>
</dbReference>
<sequence length="614" mass="66221">MWRRFATRGAFATAGVAGAAYAVSPGFRRSVCFWSTVAPFVGEYQSIRLRARWERWEPSELEAAQQHFHHRSALRAVDVILRLGGIYIKIGQFASTMGAGVLEDAYIQALRPLQDGVPPRSLTEVRRIIEADIGVPMEELFSSFDPEPVGAASIAQAHRATLLDGREVIVKVQYPEVPTLYEADFDNLEIVTRFLFPENLPLIEGLRKRHQAELDFRQEARNLAEVRANLSARGFEPSRARLDAGHSRPLHLDPRLPTSAREGASSAASALPDIGRVLPVRLVRLPSLPDERLCSRHVLAMELLHGTSLAAAIDLEAADIAAALGLESADAMRKQLLRRMGEHFERGGGATRLLSLAEAAAPLVRLVAATLRLARSAAVSTSNALARCMESVGLGGFAPPLRDPPERRHDLSRALRTLVRVHGVAMLLDGVYNADPHPGNVLLLPDGRLGLIDYGMCGRLEGSARESIARVVLGLAAGDRAAVVDTYERSGYRACWHGGAPHGPDAVYRFATFHLDRIDLSPVGVGPGGEGGGGSATMPVMKLLRSTIEVSVPDWVEQARRLGGLLIGVGSQAGRPISLAHEWAPIAEEVLASAGGARAADARRLRTHLTGLSA</sequence>
<reference evidence="3" key="2">
    <citation type="submission" date="2024-10" db="UniProtKB">
        <authorList>
            <consortium name="EnsemblProtists"/>
        </authorList>
    </citation>
    <scope>IDENTIFICATION</scope>
</reference>
<feature type="domain" description="ABC1 atypical kinase-like" evidence="2">
    <location>
        <begin position="113"/>
        <end position="231"/>
    </location>
</feature>
<feature type="region of interest" description="Disordered" evidence="1">
    <location>
        <begin position="243"/>
        <end position="264"/>
    </location>
</feature>
<dbReference type="HOGENOM" id="CLU_006533_8_2_1"/>
<evidence type="ECO:0000259" key="2">
    <source>
        <dbReference type="Pfam" id="PF03109"/>
    </source>
</evidence>